<keyword evidence="2" id="KW-1185">Reference proteome</keyword>
<sequence>MCTRQFVTKVSNVLVAKEWTPAVWFHEDVHFSLFDCEVRPMPVENALVTNFQPQQRTIRAVS</sequence>
<gene>
    <name evidence="1" type="ORF">GP2_076_00060</name>
</gene>
<proteinExistence type="predicted"/>
<accession>A0ABQ0IRW9</accession>
<dbReference type="Proteomes" id="UP000035021">
    <property type="component" value="Unassembled WGS sequence"/>
</dbReference>
<comment type="caution">
    <text evidence="1">The sequence shown here is derived from an EMBL/GenBank/DDBJ whole genome shotgun (WGS) entry which is preliminary data.</text>
</comment>
<name>A0ABQ0IRW9_9ACTN</name>
<organism evidence="1 2">
    <name type="scientific">Gordonia paraffinivorans NBRC 108238</name>
    <dbReference type="NCBI Taxonomy" id="1223543"/>
    <lineage>
        <taxon>Bacteria</taxon>
        <taxon>Bacillati</taxon>
        <taxon>Actinomycetota</taxon>
        <taxon>Actinomycetes</taxon>
        <taxon>Mycobacteriales</taxon>
        <taxon>Gordoniaceae</taxon>
        <taxon>Gordonia</taxon>
    </lineage>
</organism>
<reference evidence="1 2" key="1">
    <citation type="submission" date="2013-02" db="EMBL/GenBank/DDBJ databases">
        <title>Whole genome shotgun sequence of Gordonia paraffinivorans NBRC 108238.</title>
        <authorList>
            <person name="Isaki-Nakamura S."/>
            <person name="Hosoyama A."/>
            <person name="Tsuchikane K."/>
            <person name="Ando Y."/>
            <person name="Baba S."/>
            <person name="Ohji S."/>
            <person name="Hamada M."/>
            <person name="Tamura T."/>
            <person name="Yamazoe A."/>
            <person name="Yamazaki S."/>
            <person name="Fujita N."/>
        </authorList>
    </citation>
    <scope>NUCLEOTIDE SEQUENCE [LARGE SCALE GENOMIC DNA]</scope>
    <source>
        <strain evidence="1 2">NBRC 108238</strain>
    </source>
</reference>
<protein>
    <submittedName>
        <fullName evidence="1">Uncharacterized protein</fullName>
    </submittedName>
</protein>
<dbReference type="EMBL" id="BAOQ01000076">
    <property type="protein sequence ID" value="GAC86304.1"/>
    <property type="molecule type" value="Genomic_DNA"/>
</dbReference>
<evidence type="ECO:0000313" key="1">
    <source>
        <dbReference type="EMBL" id="GAC86304.1"/>
    </source>
</evidence>
<evidence type="ECO:0000313" key="2">
    <source>
        <dbReference type="Proteomes" id="UP000035021"/>
    </source>
</evidence>